<proteinExistence type="predicted"/>
<feature type="binding site" evidence="5">
    <location>
        <position position="122"/>
    </location>
    <ligand>
        <name>Mg(2+)</name>
        <dbReference type="ChEBI" id="CHEBI:18420"/>
    </ligand>
</feature>
<evidence type="ECO:0000313" key="7">
    <source>
        <dbReference type="EMBL" id="GGJ80765.1"/>
    </source>
</evidence>
<feature type="binding site" evidence="4">
    <location>
        <position position="73"/>
    </location>
    <ligand>
        <name>substrate</name>
    </ligand>
</feature>
<dbReference type="InterPro" id="IPR005000">
    <property type="entry name" value="Aldolase/citrate-lyase_domain"/>
</dbReference>
<evidence type="ECO:0000256" key="3">
    <source>
        <dbReference type="ARBA" id="ARBA00022842"/>
    </source>
</evidence>
<evidence type="ECO:0000259" key="6">
    <source>
        <dbReference type="Pfam" id="PF03328"/>
    </source>
</evidence>
<dbReference type="Proteomes" id="UP000635726">
    <property type="component" value="Unassembled WGS sequence"/>
</dbReference>
<keyword evidence="8" id="KW-1185">Reference proteome</keyword>
<dbReference type="PANTHER" id="PTHR32308:SF10">
    <property type="entry name" value="CITRATE LYASE SUBUNIT BETA"/>
    <property type="match status" value="1"/>
</dbReference>
<dbReference type="PIRSF" id="PIRSF015582">
    <property type="entry name" value="Cit_lyase_B"/>
    <property type="match status" value="1"/>
</dbReference>
<dbReference type="GO" id="GO:0000287">
    <property type="term" value="F:magnesium ion binding"/>
    <property type="evidence" value="ECO:0007669"/>
    <property type="project" value="TreeGrafter"/>
</dbReference>
<dbReference type="InterPro" id="IPR011206">
    <property type="entry name" value="Citrate_lyase_beta/mcl1/mcl2"/>
</dbReference>
<dbReference type="RefSeq" id="WP_188963700.1">
    <property type="nucleotide sequence ID" value="NZ_BMOE01000009.1"/>
</dbReference>
<evidence type="ECO:0000256" key="1">
    <source>
        <dbReference type="ARBA" id="ARBA00001946"/>
    </source>
</evidence>
<reference evidence="7" key="1">
    <citation type="journal article" date="2014" name="Int. J. Syst. Evol. Microbiol.">
        <title>Complete genome sequence of Corynebacterium casei LMG S-19264T (=DSM 44701T), isolated from a smear-ripened cheese.</title>
        <authorList>
            <consortium name="US DOE Joint Genome Institute (JGI-PGF)"/>
            <person name="Walter F."/>
            <person name="Albersmeier A."/>
            <person name="Kalinowski J."/>
            <person name="Ruckert C."/>
        </authorList>
    </citation>
    <scope>NUCLEOTIDE SEQUENCE</scope>
    <source>
        <strain evidence="7">JCM 14371</strain>
    </source>
</reference>
<evidence type="ECO:0000313" key="8">
    <source>
        <dbReference type="Proteomes" id="UP000635726"/>
    </source>
</evidence>
<dbReference type="SUPFAM" id="SSF51621">
    <property type="entry name" value="Phosphoenolpyruvate/pyruvate domain"/>
    <property type="match status" value="1"/>
</dbReference>
<dbReference type="GO" id="GO:0016829">
    <property type="term" value="F:lyase activity"/>
    <property type="evidence" value="ECO:0007669"/>
    <property type="project" value="UniProtKB-KW"/>
</dbReference>
<name>A0A917URV1_9DEIO</name>
<feature type="binding site" evidence="5">
    <location>
        <position position="148"/>
    </location>
    <ligand>
        <name>Mg(2+)</name>
        <dbReference type="ChEBI" id="CHEBI:18420"/>
    </ligand>
</feature>
<evidence type="ECO:0000256" key="4">
    <source>
        <dbReference type="PIRSR" id="PIRSR015582-1"/>
    </source>
</evidence>
<evidence type="ECO:0000256" key="2">
    <source>
        <dbReference type="ARBA" id="ARBA00022723"/>
    </source>
</evidence>
<feature type="binding site" evidence="4">
    <location>
        <position position="122"/>
    </location>
    <ligand>
        <name>substrate</name>
    </ligand>
</feature>
<dbReference type="InterPro" id="IPR015813">
    <property type="entry name" value="Pyrv/PenolPyrv_kinase-like_dom"/>
</dbReference>
<dbReference type="Pfam" id="PF03328">
    <property type="entry name" value="HpcH_HpaI"/>
    <property type="match status" value="1"/>
</dbReference>
<reference evidence="7" key="2">
    <citation type="submission" date="2020-09" db="EMBL/GenBank/DDBJ databases">
        <authorList>
            <person name="Sun Q."/>
            <person name="Ohkuma M."/>
        </authorList>
    </citation>
    <scope>NUCLEOTIDE SEQUENCE</scope>
    <source>
        <strain evidence="7">JCM 14371</strain>
    </source>
</reference>
<keyword evidence="2 5" id="KW-0479">Metal-binding</keyword>
<feature type="domain" description="HpcH/HpaI aldolase/citrate lyase" evidence="6">
    <location>
        <begin position="14"/>
        <end position="216"/>
    </location>
</feature>
<sequence>MPAPTPQPTAQPYRSVLYVPADNARAVQKARALNADAVVLDLEDAVHPDAKAAARTAATQALRGGFGCPVMLRLNGLDSPHFQADLEAALLSAPAGIVLPKAEDARAVRELHLGVPLWLMIETPLGVLRAPELAAVPGVAGLMVGANDLHLALHARRTPDRAALAYTLGAVLLAARAAGVTALDAVYNDLHDLQGLERECVQARDLGYDGKTLIHPAQVDVANRAFGVTEEEAQAARDLLATWDAAGAGVVTHQGRMIEDLHARQARDTLARHAREQRTA</sequence>
<dbReference type="EMBL" id="BMOE01000009">
    <property type="protein sequence ID" value="GGJ80765.1"/>
    <property type="molecule type" value="Genomic_DNA"/>
</dbReference>
<evidence type="ECO:0000256" key="5">
    <source>
        <dbReference type="PIRSR" id="PIRSR015582-2"/>
    </source>
</evidence>
<comment type="cofactor">
    <cofactor evidence="1">
        <name>Mg(2+)</name>
        <dbReference type="ChEBI" id="CHEBI:18420"/>
    </cofactor>
</comment>
<comment type="caution">
    <text evidence="7">The sequence shown here is derived from an EMBL/GenBank/DDBJ whole genome shotgun (WGS) entry which is preliminary data.</text>
</comment>
<keyword evidence="7" id="KW-0456">Lyase</keyword>
<organism evidence="7 8">
    <name type="scientific">Deinococcus aquiradiocola</name>
    <dbReference type="NCBI Taxonomy" id="393059"/>
    <lineage>
        <taxon>Bacteria</taxon>
        <taxon>Thermotogati</taxon>
        <taxon>Deinococcota</taxon>
        <taxon>Deinococci</taxon>
        <taxon>Deinococcales</taxon>
        <taxon>Deinococcaceae</taxon>
        <taxon>Deinococcus</taxon>
    </lineage>
</organism>
<gene>
    <name evidence="7" type="ORF">GCM10008939_25780</name>
</gene>
<dbReference type="AlphaFoldDB" id="A0A917URV1"/>
<dbReference type="InterPro" id="IPR040442">
    <property type="entry name" value="Pyrv_kinase-like_dom_sf"/>
</dbReference>
<dbReference type="Gene3D" id="3.20.20.60">
    <property type="entry name" value="Phosphoenolpyruvate-binding domains"/>
    <property type="match status" value="1"/>
</dbReference>
<dbReference type="PANTHER" id="PTHR32308">
    <property type="entry name" value="LYASE BETA SUBUNIT, PUTATIVE (AFU_ORTHOLOGUE AFUA_4G13030)-RELATED"/>
    <property type="match status" value="1"/>
</dbReference>
<protein>
    <submittedName>
        <fullName evidence="7">CoA ester lyase</fullName>
    </submittedName>
</protein>
<accession>A0A917URV1</accession>
<keyword evidence="3 5" id="KW-0460">Magnesium</keyword>
<dbReference type="GO" id="GO:0006107">
    <property type="term" value="P:oxaloacetate metabolic process"/>
    <property type="evidence" value="ECO:0007669"/>
    <property type="project" value="TreeGrafter"/>
</dbReference>